<reference evidence="2 3" key="1">
    <citation type="submission" date="2021-02" db="EMBL/GenBank/DDBJ databases">
        <title>Plant Genome Project.</title>
        <authorList>
            <person name="Zhang R.-G."/>
        </authorList>
    </citation>
    <scope>NUCLEOTIDE SEQUENCE [LARGE SCALE GENOMIC DNA]</scope>
    <source>
        <tissue evidence="2">Leaves</tissue>
    </source>
</reference>
<dbReference type="Pfam" id="PF25597">
    <property type="entry name" value="SH3_retrovirus"/>
    <property type="match status" value="1"/>
</dbReference>
<sequence>MATSTLEWAAAVSRYGATRPSTLLGFIELVLPKMYKSIPLIYNLVLPMLCSHPENVELDKVKVVHYCASLKTKVIRCEESKAYRLYDPISQRIIISKDVVFEEDMNGIGIRSMKKTLCAIWNKGIMRCYETGERLSEEDNEAQLAMFAAANLIQLEDTMKSEK</sequence>
<dbReference type="EMBL" id="JAFEMO010000005">
    <property type="protein sequence ID" value="KAH7570295.1"/>
    <property type="molecule type" value="Genomic_DNA"/>
</dbReference>
<keyword evidence="3" id="KW-1185">Reference proteome</keyword>
<dbReference type="InterPro" id="IPR057670">
    <property type="entry name" value="SH3_retrovirus"/>
</dbReference>
<feature type="domain" description="Retroviral polymerase SH3-like" evidence="1">
    <location>
        <begin position="77"/>
        <end position="104"/>
    </location>
</feature>
<evidence type="ECO:0000313" key="2">
    <source>
        <dbReference type="EMBL" id="KAH7570295.1"/>
    </source>
</evidence>
<proteinExistence type="predicted"/>
<evidence type="ECO:0000259" key="1">
    <source>
        <dbReference type="Pfam" id="PF25597"/>
    </source>
</evidence>
<organism evidence="2 3">
    <name type="scientific">Xanthoceras sorbifolium</name>
    <dbReference type="NCBI Taxonomy" id="99658"/>
    <lineage>
        <taxon>Eukaryota</taxon>
        <taxon>Viridiplantae</taxon>
        <taxon>Streptophyta</taxon>
        <taxon>Embryophyta</taxon>
        <taxon>Tracheophyta</taxon>
        <taxon>Spermatophyta</taxon>
        <taxon>Magnoliopsida</taxon>
        <taxon>eudicotyledons</taxon>
        <taxon>Gunneridae</taxon>
        <taxon>Pentapetalae</taxon>
        <taxon>rosids</taxon>
        <taxon>malvids</taxon>
        <taxon>Sapindales</taxon>
        <taxon>Sapindaceae</taxon>
        <taxon>Xanthoceroideae</taxon>
        <taxon>Xanthoceras</taxon>
    </lineage>
</organism>
<protein>
    <recommendedName>
        <fullName evidence="1">Retroviral polymerase SH3-like domain-containing protein</fullName>
    </recommendedName>
</protein>
<comment type="caution">
    <text evidence="2">The sequence shown here is derived from an EMBL/GenBank/DDBJ whole genome shotgun (WGS) entry which is preliminary data.</text>
</comment>
<evidence type="ECO:0000313" key="3">
    <source>
        <dbReference type="Proteomes" id="UP000827721"/>
    </source>
</evidence>
<gene>
    <name evidence="2" type="ORF">JRO89_XS05G0082600</name>
</gene>
<name>A0ABQ8I121_9ROSI</name>
<accession>A0ABQ8I121</accession>
<dbReference type="Proteomes" id="UP000827721">
    <property type="component" value="Unassembled WGS sequence"/>
</dbReference>